<keyword evidence="4" id="KW-0732">Signal</keyword>
<evidence type="ECO:0000313" key="12">
    <source>
        <dbReference type="Ensembl" id="ENSMODP00000003499.3"/>
    </source>
</evidence>
<evidence type="ECO:0000256" key="5">
    <source>
        <dbReference type="ARBA" id="ARBA00022737"/>
    </source>
</evidence>
<keyword evidence="5" id="KW-0677">Repeat</keyword>
<dbReference type="InterPro" id="IPR003599">
    <property type="entry name" value="Ig_sub"/>
</dbReference>
<dbReference type="SUPFAM" id="SSF48726">
    <property type="entry name" value="Immunoglobulin"/>
    <property type="match status" value="2"/>
</dbReference>
<comment type="subcellular location">
    <subcellularLocation>
        <location evidence="1">Cell membrane</location>
        <topology evidence="1">Single-pass membrane protein</topology>
    </subcellularLocation>
</comment>
<keyword evidence="13" id="KW-1185">Reference proteome</keyword>
<dbReference type="SMART" id="SM00409">
    <property type="entry name" value="IG"/>
    <property type="match status" value="1"/>
</dbReference>
<dbReference type="Gene3D" id="2.60.40.10">
    <property type="entry name" value="Immunoglobulins"/>
    <property type="match status" value="2"/>
</dbReference>
<dbReference type="GO" id="GO:0005886">
    <property type="term" value="C:plasma membrane"/>
    <property type="evidence" value="ECO:0000318"/>
    <property type="project" value="GO_Central"/>
</dbReference>
<evidence type="ECO:0000256" key="9">
    <source>
        <dbReference type="ARBA" id="ARBA00023180"/>
    </source>
</evidence>
<evidence type="ECO:0000256" key="8">
    <source>
        <dbReference type="ARBA" id="ARBA00023157"/>
    </source>
</evidence>
<dbReference type="PANTHER" id="PTHR11738">
    <property type="entry name" value="MHC CLASS I NK CELL RECEPTOR"/>
    <property type="match status" value="1"/>
</dbReference>
<evidence type="ECO:0000256" key="4">
    <source>
        <dbReference type="ARBA" id="ARBA00022729"/>
    </source>
</evidence>
<reference evidence="12 13" key="1">
    <citation type="journal article" date="2007" name="Nature">
        <title>Genome of the marsupial Monodelphis domestica reveals innovation in non-coding sequences.</title>
        <authorList>
            <person name="Mikkelsen T.S."/>
            <person name="Wakefield M.J."/>
            <person name="Aken B."/>
            <person name="Amemiya C.T."/>
            <person name="Chang J.L."/>
            <person name="Duke S."/>
            <person name="Garber M."/>
            <person name="Gentles A.J."/>
            <person name="Goodstadt L."/>
            <person name="Heger A."/>
            <person name="Jurka J."/>
            <person name="Kamal M."/>
            <person name="Mauceli E."/>
            <person name="Searle S.M."/>
            <person name="Sharpe T."/>
            <person name="Baker M.L."/>
            <person name="Batzer M.A."/>
            <person name="Benos P.V."/>
            <person name="Belov K."/>
            <person name="Clamp M."/>
            <person name="Cook A."/>
            <person name="Cuff J."/>
            <person name="Das R."/>
            <person name="Davidow L."/>
            <person name="Deakin J.E."/>
            <person name="Fazzari M.J."/>
            <person name="Glass J.L."/>
            <person name="Grabherr M."/>
            <person name="Greally J.M."/>
            <person name="Gu W."/>
            <person name="Hore T.A."/>
            <person name="Huttley G.A."/>
            <person name="Kleber M."/>
            <person name="Jirtle R.L."/>
            <person name="Koina E."/>
            <person name="Lee J.T."/>
            <person name="Mahony S."/>
            <person name="Marra M.A."/>
            <person name="Miller R.D."/>
            <person name="Nicholls R.D."/>
            <person name="Oda M."/>
            <person name="Papenfuss A.T."/>
            <person name="Parra Z.E."/>
            <person name="Pollock D.D."/>
            <person name="Ray D.A."/>
            <person name="Schein J.E."/>
            <person name="Speed T.P."/>
            <person name="Thompson K."/>
            <person name="VandeBerg J.L."/>
            <person name="Wade C.M."/>
            <person name="Walker J.A."/>
            <person name="Waters P.D."/>
            <person name="Webber C."/>
            <person name="Weidman J.R."/>
            <person name="Xie X."/>
            <person name="Zody M.C."/>
            <person name="Baldwin J."/>
            <person name="Abdouelleil A."/>
            <person name="Abdulkadir J."/>
            <person name="Abebe A."/>
            <person name="Abera B."/>
            <person name="Abreu J."/>
            <person name="Acer S.C."/>
            <person name="Aftuck L."/>
            <person name="Alexander A."/>
            <person name="An P."/>
            <person name="Anderson E."/>
            <person name="Anderson S."/>
            <person name="Arachi H."/>
            <person name="Azer M."/>
            <person name="Bachantsang P."/>
            <person name="Barry A."/>
            <person name="Bayul T."/>
            <person name="Berlin A."/>
            <person name="Bessette D."/>
            <person name="Bloom T."/>
            <person name="Bloom T."/>
            <person name="Boguslavskiy L."/>
            <person name="Bonnet C."/>
            <person name="Boukhgalter B."/>
            <person name="Bourzgui I."/>
            <person name="Brown A."/>
            <person name="Cahill P."/>
            <person name="Channer S."/>
            <person name="Cheshatsang Y."/>
            <person name="Chuda L."/>
            <person name="Citroen M."/>
            <person name="Collymore A."/>
            <person name="Cooke P."/>
            <person name="Costello M."/>
            <person name="D'Aco K."/>
            <person name="Daza R."/>
            <person name="De Haan G."/>
            <person name="DeGray S."/>
            <person name="DeMaso C."/>
            <person name="Dhargay N."/>
            <person name="Dooley K."/>
            <person name="Dooley E."/>
            <person name="Doricent M."/>
            <person name="Dorje P."/>
            <person name="Dorjee K."/>
            <person name="Dupes A."/>
            <person name="Elong R."/>
            <person name="Falk J."/>
            <person name="Farina A."/>
            <person name="Faro S."/>
            <person name="Ferguson D."/>
            <person name="Fisher S."/>
            <person name="Foley C.D."/>
            <person name="Franke A."/>
            <person name="Friedrich D."/>
            <person name="Gadbois L."/>
            <person name="Gearin G."/>
            <person name="Gearin C.R."/>
            <person name="Giannoukos G."/>
            <person name="Goode T."/>
            <person name="Graham J."/>
            <person name="Grandbois E."/>
            <person name="Grewal S."/>
            <person name="Gyaltsen K."/>
            <person name="Hafez N."/>
            <person name="Hagos B."/>
            <person name="Hall J."/>
            <person name="Henson C."/>
            <person name="Hollinger A."/>
            <person name="Honan T."/>
            <person name="Huard M.D."/>
            <person name="Hughes L."/>
            <person name="Hurhula B."/>
            <person name="Husby M.E."/>
            <person name="Kamat A."/>
            <person name="Kanga B."/>
            <person name="Kashin S."/>
            <person name="Khazanovich D."/>
            <person name="Kisner P."/>
            <person name="Lance K."/>
            <person name="Lara M."/>
            <person name="Lee W."/>
            <person name="Lennon N."/>
            <person name="Letendre F."/>
            <person name="LeVine R."/>
            <person name="Lipovsky A."/>
            <person name="Liu X."/>
            <person name="Liu J."/>
            <person name="Liu S."/>
            <person name="Lokyitsang T."/>
            <person name="Lokyitsang Y."/>
            <person name="Lubonja R."/>
            <person name="Lui A."/>
            <person name="MacDonald P."/>
            <person name="Magnisalis V."/>
            <person name="Maru K."/>
            <person name="Matthews C."/>
            <person name="McCusker W."/>
            <person name="McDonough S."/>
            <person name="Mehta T."/>
            <person name="Meldrim J."/>
            <person name="Meneus L."/>
            <person name="Mihai O."/>
            <person name="Mihalev A."/>
            <person name="Mihova T."/>
            <person name="Mittelman R."/>
            <person name="Mlenga V."/>
            <person name="Montmayeur A."/>
            <person name="Mulrain L."/>
            <person name="Navidi A."/>
            <person name="Naylor J."/>
            <person name="Negash T."/>
            <person name="Nguyen T."/>
            <person name="Nguyen N."/>
            <person name="Nicol R."/>
            <person name="Norbu C."/>
            <person name="Norbu N."/>
            <person name="Novod N."/>
            <person name="O'Neill B."/>
            <person name="Osman S."/>
            <person name="Markiewicz E."/>
            <person name="Oyono O.L."/>
            <person name="Patti C."/>
            <person name="Phunkhang P."/>
            <person name="Pierre F."/>
            <person name="Priest M."/>
            <person name="Raghuraman S."/>
            <person name="Rege F."/>
            <person name="Reyes R."/>
            <person name="Rise C."/>
            <person name="Rogov P."/>
            <person name="Ross K."/>
            <person name="Ryan E."/>
            <person name="Settipalli S."/>
            <person name="Shea T."/>
            <person name="Sherpa N."/>
            <person name="Shi L."/>
            <person name="Shih D."/>
            <person name="Sparrow T."/>
            <person name="Spaulding J."/>
            <person name="Stalker J."/>
            <person name="Stange-Thomann N."/>
            <person name="Stavropoulos S."/>
            <person name="Stone C."/>
            <person name="Strader C."/>
            <person name="Tesfaye S."/>
            <person name="Thomson T."/>
            <person name="Thoulutsang Y."/>
            <person name="Thoulutsang D."/>
            <person name="Topham K."/>
            <person name="Topping I."/>
            <person name="Tsamla T."/>
            <person name="Vassiliev H."/>
            <person name="Vo A."/>
            <person name="Wangchuk T."/>
            <person name="Wangdi T."/>
            <person name="Weiand M."/>
            <person name="Wilkinson J."/>
            <person name="Wilson A."/>
            <person name="Yadav S."/>
            <person name="Young G."/>
            <person name="Yu Q."/>
            <person name="Zembek L."/>
            <person name="Zhong D."/>
            <person name="Zimmer A."/>
            <person name="Zwirko Z."/>
            <person name="Jaffe D.B."/>
            <person name="Alvarez P."/>
            <person name="Brockman W."/>
            <person name="Butler J."/>
            <person name="Chin C."/>
            <person name="Gnerre S."/>
            <person name="MacCallum I."/>
            <person name="Graves J.A."/>
            <person name="Ponting C.P."/>
            <person name="Breen M."/>
            <person name="Samollow P.B."/>
            <person name="Lander E.S."/>
            <person name="Lindblad-Toh K."/>
        </authorList>
    </citation>
    <scope>NUCLEOTIDE SEQUENCE [LARGE SCALE GENOMIC DNA]</scope>
</reference>
<evidence type="ECO:0000256" key="1">
    <source>
        <dbReference type="ARBA" id="ARBA00004162"/>
    </source>
</evidence>
<dbReference type="InterPro" id="IPR013783">
    <property type="entry name" value="Ig-like_fold"/>
</dbReference>
<evidence type="ECO:0000259" key="11">
    <source>
        <dbReference type="PROSITE" id="PS50835"/>
    </source>
</evidence>
<feature type="domain" description="Ig-like" evidence="11">
    <location>
        <begin position="28"/>
        <end position="119"/>
    </location>
</feature>
<sequence length="196" mass="22016">MTPILCALLSLGGTSRPNCSHSLPGTLPRPSLRAENGSLVPQGGAVTFQCRGSEKAEFYRLEKMEGSERKDIKDVLKAEIEVEFSLSSVTWSHAGIYYCRYFHSTCWSESSNPLELVVTGHHDQPWLEAWPSSEVASGQNVTLQCWSKQLYDWSVLYKDGEKAAPISLLSLLPQELFTHTAINETMGERRLYFYHA</sequence>
<dbReference type="PROSITE" id="PS50835">
    <property type="entry name" value="IG_LIKE"/>
    <property type="match status" value="1"/>
</dbReference>
<dbReference type="InterPro" id="IPR050412">
    <property type="entry name" value="Ig-like_Receptors_ImmuneReg"/>
</dbReference>
<reference evidence="12" key="3">
    <citation type="submission" date="2025-09" db="UniProtKB">
        <authorList>
            <consortium name="Ensembl"/>
        </authorList>
    </citation>
    <scope>IDENTIFICATION</scope>
</reference>
<dbReference type="InParanoid" id="F7E1X7"/>
<dbReference type="Proteomes" id="UP000002280">
    <property type="component" value="Chromosome 4"/>
</dbReference>
<accession>F7E1X7</accession>
<keyword evidence="7" id="KW-0472">Membrane</keyword>
<evidence type="ECO:0000256" key="3">
    <source>
        <dbReference type="ARBA" id="ARBA00022692"/>
    </source>
</evidence>
<dbReference type="AlphaFoldDB" id="F7E1X7"/>
<dbReference type="GO" id="GO:0002764">
    <property type="term" value="P:immune response-regulating signaling pathway"/>
    <property type="evidence" value="ECO:0000318"/>
    <property type="project" value="GO_Central"/>
</dbReference>
<evidence type="ECO:0000256" key="7">
    <source>
        <dbReference type="ARBA" id="ARBA00023136"/>
    </source>
</evidence>
<evidence type="ECO:0000256" key="6">
    <source>
        <dbReference type="ARBA" id="ARBA00022989"/>
    </source>
</evidence>
<keyword evidence="8" id="KW-1015">Disulfide bond</keyword>
<dbReference type="InterPro" id="IPR036179">
    <property type="entry name" value="Ig-like_dom_sf"/>
</dbReference>
<name>F7E1X7_MONDO</name>
<dbReference type="GeneTree" id="ENSGT01150000286974"/>
<evidence type="ECO:0000256" key="10">
    <source>
        <dbReference type="ARBA" id="ARBA00023319"/>
    </source>
</evidence>
<keyword evidence="2" id="KW-1003">Cell membrane</keyword>
<keyword evidence="9" id="KW-0325">Glycoprotein</keyword>
<dbReference type="HOGENOM" id="CLU_021100_7_0_1"/>
<keyword evidence="10" id="KW-0393">Immunoglobulin domain</keyword>
<dbReference type="FunFam" id="2.60.40.10:FF:000049">
    <property type="entry name" value="Leukocyte immunoglobulin-like receptor subfamily B member 1"/>
    <property type="match status" value="1"/>
</dbReference>
<dbReference type="Ensembl" id="ENSMODT00000003576.3">
    <property type="protein sequence ID" value="ENSMODP00000003499.3"/>
    <property type="gene ID" value="ENSMODG00000002874.3"/>
</dbReference>
<organism evidence="12 13">
    <name type="scientific">Monodelphis domestica</name>
    <name type="common">Gray short-tailed opossum</name>
    <dbReference type="NCBI Taxonomy" id="13616"/>
    <lineage>
        <taxon>Eukaryota</taxon>
        <taxon>Metazoa</taxon>
        <taxon>Chordata</taxon>
        <taxon>Craniata</taxon>
        <taxon>Vertebrata</taxon>
        <taxon>Euteleostomi</taxon>
        <taxon>Mammalia</taxon>
        <taxon>Metatheria</taxon>
        <taxon>Didelphimorphia</taxon>
        <taxon>Didelphidae</taxon>
        <taxon>Monodelphis</taxon>
    </lineage>
</organism>
<dbReference type="OMA" id="HYAGQYR"/>
<proteinExistence type="predicted"/>
<keyword evidence="6" id="KW-1133">Transmembrane helix</keyword>
<dbReference type="PANTHER" id="PTHR11738:SF179">
    <property type="entry name" value="LEUKOCYTE IMMUNOGLOBULIN-LIKE RECEPTOR SUBFAMILY A MEMBER 5"/>
    <property type="match status" value="1"/>
</dbReference>
<protein>
    <recommendedName>
        <fullName evidence="11">Ig-like domain-containing protein</fullName>
    </recommendedName>
</protein>
<dbReference type="Bgee" id="ENSMODG00000002874">
    <property type="expression patterns" value="Expressed in blood and 1 other cell type or tissue"/>
</dbReference>
<evidence type="ECO:0000313" key="13">
    <source>
        <dbReference type="Proteomes" id="UP000002280"/>
    </source>
</evidence>
<dbReference type="InterPro" id="IPR007110">
    <property type="entry name" value="Ig-like_dom"/>
</dbReference>
<dbReference type="STRING" id="13616.ENSMODP00000003499"/>
<reference evidence="12" key="2">
    <citation type="submission" date="2025-08" db="UniProtKB">
        <authorList>
            <consortium name="Ensembl"/>
        </authorList>
    </citation>
    <scope>IDENTIFICATION</scope>
</reference>
<keyword evidence="3" id="KW-0812">Transmembrane</keyword>
<dbReference type="Pfam" id="PF13895">
    <property type="entry name" value="Ig_2"/>
    <property type="match status" value="1"/>
</dbReference>
<evidence type="ECO:0000256" key="2">
    <source>
        <dbReference type="ARBA" id="ARBA00022475"/>
    </source>
</evidence>